<protein>
    <submittedName>
        <fullName evidence="2">Uncharacterized protein</fullName>
    </submittedName>
</protein>
<accession>A0A8J3AHT4</accession>
<dbReference type="EMBL" id="BMHB01000001">
    <property type="protein sequence ID" value="GGI10341.1"/>
    <property type="molecule type" value="Genomic_DNA"/>
</dbReference>
<dbReference type="PROSITE" id="PS51257">
    <property type="entry name" value="PROKAR_LIPOPROTEIN"/>
    <property type="match status" value="1"/>
</dbReference>
<feature type="compositionally biased region" description="Polar residues" evidence="1">
    <location>
        <begin position="43"/>
        <end position="55"/>
    </location>
</feature>
<evidence type="ECO:0000256" key="1">
    <source>
        <dbReference type="SAM" id="MobiDB-lite"/>
    </source>
</evidence>
<dbReference type="AlphaFoldDB" id="A0A8J3AHT4"/>
<keyword evidence="3" id="KW-1185">Reference proteome</keyword>
<reference evidence="3" key="1">
    <citation type="journal article" date="2019" name="Int. J. Syst. Evol. Microbiol.">
        <title>The Global Catalogue of Microorganisms (GCM) 10K type strain sequencing project: providing services to taxonomists for standard genome sequencing and annotation.</title>
        <authorList>
            <consortium name="The Broad Institute Genomics Platform"/>
            <consortium name="The Broad Institute Genome Sequencing Center for Infectious Disease"/>
            <person name="Wu L."/>
            <person name="Ma J."/>
        </authorList>
    </citation>
    <scope>NUCLEOTIDE SEQUENCE [LARGE SCALE GENOMIC DNA]</scope>
    <source>
        <strain evidence="3">CGMCC 1.14993</strain>
    </source>
</reference>
<gene>
    <name evidence="2" type="ORF">GCM10007380_02310</name>
</gene>
<dbReference type="OrthoDB" id="2666077at2"/>
<dbReference type="RefSeq" id="WP_088003549.1">
    <property type="nucleotide sequence ID" value="NZ_BMHB01000001.1"/>
</dbReference>
<proteinExistence type="predicted"/>
<evidence type="ECO:0000313" key="3">
    <source>
        <dbReference type="Proteomes" id="UP000626244"/>
    </source>
</evidence>
<evidence type="ECO:0000313" key="2">
    <source>
        <dbReference type="EMBL" id="GGI10341.1"/>
    </source>
</evidence>
<organism evidence="2 3">
    <name type="scientific">Gottfriedia solisilvae</name>
    <dbReference type="NCBI Taxonomy" id="1516104"/>
    <lineage>
        <taxon>Bacteria</taxon>
        <taxon>Bacillati</taxon>
        <taxon>Bacillota</taxon>
        <taxon>Bacilli</taxon>
        <taxon>Bacillales</taxon>
        <taxon>Bacillaceae</taxon>
        <taxon>Gottfriedia</taxon>
    </lineage>
</organism>
<dbReference type="Proteomes" id="UP000626244">
    <property type="component" value="Unassembled WGS sequence"/>
</dbReference>
<name>A0A8J3AHT4_9BACI</name>
<comment type="caution">
    <text evidence="2">The sequence shown here is derived from an EMBL/GenBank/DDBJ whole genome shotgun (WGS) entry which is preliminary data.</text>
</comment>
<sequence length="185" mass="20875">MSKTKELMKKVGIALTGGIAISTLTSCGSQPSFEPTEEVYYESSDSIGETEQSTDSYEEEVYDDEVYEEDVYEEEVYDEEVYEEGVYEDEIYEDYTYSTEEVPYDENCVDWTLDEEENVWMCNDQSSSYYGNFFFMGTYFATKNMLYSNNQFKEYKSTGIVSGTGTSSSTKKSGFGSGVSGGFGG</sequence>
<feature type="region of interest" description="Disordered" evidence="1">
    <location>
        <begin position="27"/>
        <end position="63"/>
    </location>
</feature>